<proteinExistence type="predicted"/>
<evidence type="ECO:0000259" key="1">
    <source>
        <dbReference type="Pfam" id="PF03235"/>
    </source>
</evidence>
<dbReference type="AlphaFoldDB" id="A0A6C0H8M2"/>
<dbReference type="InterPro" id="IPR036086">
    <property type="entry name" value="ParB/Sulfiredoxin_sf"/>
</dbReference>
<organism evidence="2">
    <name type="scientific">viral metagenome</name>
    <dbReference type="NCBI Taxonomy" id="1070528"/>
    <lineage>
        <taxon>unclassified sequences</taxon>
        <taxon>metagenomes</taxon>
        <taxon>organismal metagenomes</taxon>
    </lineage>
</organism>
<reference evidence="2" key="1">
    <citation type="journal article" date="2020" name="Nature">
        <title>Giant virus diversity and host interactions through global metagenomics.</title>
        <authorList>
            <person name="Schulz F."/>
            <person name="Roux S."/>
            <person name="Paez-Espino D."/>
            <person name="Jungbluth S."/>
            <person name="Walsh D.A."/>
            <person name="Denef V.J."/>
            <person name="McMahon K.D."/>
            <person name="Konstantinidis K.T."/>
            <person name="Eloe-Fadrosh E.A."/>
            <person name="Kyrpides N.C."/>
            <person name="Woyke T."/>
        </authorList>
    </citation>
    <scope>NUCLEOTIDE SEQUENCE</scope>
    <source>
        <strain evidence="2">GVMAG-M-3300023179-82</strain>
    </source>
</reference>
<accession>A0A6C0H8M2</accession>
<dbReference type="PANTHER" id="PTHR39639:SF1">
    <property type="entry name" value="DUF262 DOMAIN-CONTAINING PROTEIN"/>
    <property type="match status" value="1"/>
</dbReference>
<sequence length="316" mass="38484">MSLININMCCEYKYTNQQTTFTFYRIKELIDNNKLNLDPIYQRSVVWSDDKMMSLIDSIIHRYYYPPIILNLINGYYNCIDGKQRITSIITFLNNKIYYSINDDKIYFKDFDEQSKELFLNTQFQVCLYTELDYHVEVEIFRRVQKGVIMTKMEIMKSHNPELICDIINKTNNYINIWKRYNISIKRDHYLNYILRILMMQYKKEKGFITLSIFEIEKFVKNYTQNIDHENQFYINLKILFDFLIEHEENLKPDNNKMLTIVEVLLLYKMILDDNIILYTDNYIYYCTNMYRKPTTYTPKLLNSAYNEMISIIFDE</sequence>
<dbReference type="PANTHER" id="PTHR39639">
    <property type="entry name" value="CHROMOSOME 16, WHOLE GENOME SHOTGUN SEQUENCE"/>
    <property type="match status" value="1"/>
</dbReference>
<dbReference type="Pfam" id="PF03235">
    <property type="entry name" value="GmrSD_N"/>
    <property type="match status" value="1"/>
</dbReference>
<dbReference type="EMBL" id="MN739904">
    <property type="protein sequence ID" value="QHT76859.1"/>
    <property type="molecule type" value="Genomic_DNA"/>
</dbReference>
<dbReference type="SUPFAM" id="SSF110849">
    <property type="entry name" value="ParB/Sulfiredoxin"/>
    <property type="match status" value="1"/>
</dbReference>
<evidence type="ECO:0000313" key="2">
    <source>
        <dbReference type="EMBL" id="QHT76859.1"/>
    </source>
</evidence>
<protein>
    <recommendedName>
        <fullName evidence="1">GmrSD restriction endonucleases N-terminal domain-containing protein</fullName>
    </recommendedName>
</protein>
<feature type="domain" description="GmrSD restriction endonucleases N-terminal" evidence="1">
    <location>
        <begin position="26"/>
        <end position="168"/>
    </location>
</feature>
<dbReference type="InterPro" id="IPR004919">
    <property type="entry name" value="GmrSD_N"/>
</dbReference>
<name>A0A6C0H8M2_9ZZZZ</name>